<dbReference type="EMBL" id="KM209320">
    <property type="protein sequence ID" value="AIM51896.1"/>
    <property type="molecule type" value="Genomic_DNA"/>
</dbReference>
<gene>
    <name evidence="1" type="ORF">HQ81_0097</name>
</gene>
<sequence length="125" mass="13266">MKQFVGLYAVGCSKPDAILTAGQFVTGTPVYLAQLASDKNLPSEPRFVPLGLMTGLKVGLYVGVVTFENGIEAKVLPFKLGSEQMLKDTISEHLNAQCLASLDKLFGAAGEEGEATPAYVNQDQS</sequence>
<name>A0A140XBP1_9CAUD</name>
<accession>A0A140XBP1</accession>
<proteinExistence type="predicted"/>
<reference evidence="1" key="1">
    <citation type="journal article" date="2015" name="PLoS ONE">
        <title>Genomic, proteomic and morphological characterization of two novel broad host lytic bacteriophages PhiPD10.3 and PhiPD23.1 infecting pectinolytic Pectobacterium spp. and Dickeya spp.</title>
        <authorList>
            <person name="Czajkowski R."/>
            <person name="Ozymko Z."/>
            <person name="de Jager V."/>
            <person name="Siwinska J."/>
            <person name="Smolarska A."/>
            <person name="Ossowicki A."/>
            <person name="Narajczyk M."/>
            <person name="Lojkowska E."/>
        </authorList>
    </citation>
    <scope>NUCLEOTIDE SEQUENCE</scope>
</reference>
<organism evidence="1">
    <name type="scientific">Dickeya phage phiDP23.1</name>
    <dbReference type="NCBI Taxonomy" id="1542133"/>
    <lineage>
        <taxon>Viruses</taxon>
        <taxon>Duplodnaviria</taxon>
        <taxon>Heunggongvirae</taxon>
        <taxon>Uroviricota</taxon>
        <taxon>Caudoviricetes</taxon>
        <taxon>Pantevenvirales</taxon>
        <taxon>Ackermannviridae</taxon>
        <taxon>Aglimvirinae</taxon>
    </lineage>
</organism>
<protein>
    <submittedName>
        <fullName evidence="1">Uncharacterized protein</fullName>
    </submittedName>
</protein>
<evidence type="ECO:0000313" key="1">
    <source>
        <dbReference type="EMBL" id="AIM51896.1"/>
    </source>
</evidence>